<evidence type="ECO:0000313" key="1">
    <source>
        <dbReference type="EMBL" id="KAL2719576.1"/>
    </source>
</evidence>
<gene>
    <name evidence="1" type="ORF">V1478_011038</name>
</gene>
<proteinExistence type="predicted"/>
<evidence type="ECO:0000313" key="2">
    <source>
        <dbReference type="Proteomes" id="UP001607302"/>
    </source>
</evidence>
<protein>
    <submittedName>
        <fullName evidence="1">Uncharacterized protein</fullName>
    </submittedName>
</protein>
<dbReference type="AlphaFoldDB" id="A0ABD2AG21"/>
<dbReference type="EMBL" id="JAUDFV010000149">
    <property type="protein sequence ID" value="KAL2719576.1"/>
    <property type="molecule type" value="Genomic_DNA"/>
</dbReference>
<organism evidence="1 2">
    <name type="scientific">Vespula squamosa</name>
    <name type="common">Southern yellow jacket</name>
    <name type="synonym">Wasp</name>
    <dbReference type="NCBI Taxonomy" id="30214"/>
    <lineage>
        <taxon>Eukaryota</taxon>
        <taxon>Metazoa</taxon>
        <taxon>Ecdysozoa</taxon>
        <taxon>Arthropoda</taxon>
        <taxon>Hexapoda</taxon>
        <taxon>Insecta</taxon>
        <taxon>Pterygota</taxon>
        <taxon>Neoptera</taxon>
        <taxon>Endopterygota</taxon>
        <taxon>Hymenoptera</taxon>
        <taxon>Apocrita</taxon>
        <taxon>Aculeata</taxon>
        <taxon>Vespoidea</taxon>
        <taxon>Vespidae</taxon>
        <taxon>Vespinae</taxon>
        <taxon>Vespula</taxon>
    </lineage>
</organism>
<name>A0ABD2AG21_VESSQ</name>
<comment type="caution">
    <text evidence="1">The sequence shown here is derived from an EMBL/GenBank/DDBJ whole genome shotgun (WGS) entry which is preliminary data.</text>
</comment>
<keyword evidence="2" id="KW-1185">Reference proteome</keyword>
<dbReference type="Proteomes" id="UP001607302">
    <property type="component" value="Unassembled WGS sequence"/>
</dbReference>
<accession>A0ABD2AG21</accession>
<sequence>ETTLRRVHNARVRVSYFAYFQYAHIKGVYRKIDTSGNASRLNNIFRLEELKVANRFGDTNVINRYQCRNFSNYNACVGWNEGRVQPILHTQLELSYEPISLDVSGYRIWP</sequence>
<feature type="non-terminal residue" evidence="1">
    <location>
        <position position="1"/>
    </location>
</feature>
<reference evidence="1 2" key="1">
    <citation type="journal article" date="2024" name="Ann. Entomol. Soc. Am.">
        <title>Genomic analyses of the southern and eastern yellowjacket wasps (Hymenoptera: Vespidae) reveal evolutionary signatures of social life.</title>
        <authorList>
            <person name="Catto M.A."/>
            <person name="Caine P.B."/>
            <person name="Orr S.E."/>
            <person name="Hunt B.G."/>
            <person name="Goodisman M.A.D."/>
        </authorList>
    </citation>
    <scope>NUCLEOTIDE SEQUENCE [LARGE SCALE GENOMIC DNA]</scope>
    <source>
        <strain evidence="1">233</strain>
        <tissue evidence="1">Head and thorax</tissue>
    </source>
</reference>